<feature type="repeat" description="WD" evidence="8">
    <location>
        <begin position="277"/>
        <end position="318"/>
    </location>
</feature>
<dbReference type="PANTHER" id="PTHR44215">
    <property type="entry name" value="WD REPEAT-CONTAINING PROTEIN 75"/>
    <property type="match status" value="1"/>
</dbReference>
<keyword evidence="4 8" id="KW-0853">WD repeat</keyword>
<organism evidence="10 11">
    <name type="scientific">Saccharata proteae CBS 121410</name>
    <dbReference type="NCBI Taxonomy" id="1314787"/>
    <lineage>
        <taxon>Eukaryota</taxon>
        <taxon>Fungi</taxon>
        <taxon>Dikarya</taxon>
        <taxon>Ascomycota</taxon>
        <taxon>Pezizomycotina</taxon>
        <taxon>Dothideomycetes</taxon>
        <taxon>Dothideomycetes incertae sedis</taxon>
        <taxon>Botryosphaeriales</taxon>
        <taxon>Saccharataceae</taxon>
        <taxon>Saccharata</taxon>
    </lineage>
</organism>
<keyword evidence="7" id="KW-0539">Nucleus</keyword>
<dbReference type="PROSITE" id="PS50082">
    <property type="entry name" value="WD_REPEATS_2"/>
    <property type="match status" value="1"/>
</dbReference>
<dbReference type="GO" id="GO:0006364">
    <property type="term" value="P:rRNA processing"/>
    <property type="evidence" value="ECO:0007669"/>
    <property type="project" value="UniProtKB-KW"/>
</dbReference>
<sequence>AKKDAWYISDPSGGRFLPIHPVFSRDERYIMFANAKAVHIYSTVTSLLVRTLPVNSNHGISAYALSASNPTQLYVSDAAGFVALWNWVEGKKIGRWDLATRVCGMATTTVDEDGATADTVFTHEKDQSNTITAHRMRSRKEGKESEAVVLLRSKRQMKSFKVVGNGSVIVVAFPDSVMVGKVKEGAESFKGTTYVWREIKCAESVTTFDVRVGRQEVKGGQKTPRKGGSQNSKDSVNLAIGGSRGTIFCYEDILYRLIQAENPKKDTAPSVLVPRVFHWHRNAVGSVRWSLDGNYLLSGGQETVLVLWQLDTAKRQFLPHLTSPIDGMVVSPIGSSYAVQLADNSVIVLKTTDLTPKANIAGLQAHTMSLDQSAGEKDLLDEIHRVPAVVNPQRSSQLLLAVPVSQSRTEPNDTHLPAPFLQTYDISSNHHVSRQAITRNNATVFNIGGNMAPGATKLREPDVKHVQLSNDGSWLATVEEWLPPAADVEHLASDKAMTEEERRFRREVFLKFWQWDAEKQLWTLETRIDAPHQHPQGLFSGRVFDLAYDPISTEFATVGEDGHVRFWAPKVRLHDGTVVKGSKAEGLVTWSNRCSTRLETSGESLDAHFDLPVAQVPVNARLAYSPDASVLAASQEFYGTYGQGLVSFIDPSSGQIRYSRGGLYTTGLVDIGFVGRHFIIFSNSLSVWDLVDDNLSYGYSFRPLGLSRGQKAEIAHLAIHDADGTFAISLPAADRQTIGVVDPSKRQSRIVVFDPSNARPLYSSTVPKIVTALVPARGAKGFVAINTSAEIRVVAPKTSASLQLVAP</sequence>
<feature type="non-terminal residue" evidence="10">
    <location>
        <position position="807"/>
    </location>
</feature>
<keyword evidence="3" id="KW-0698">rRNA processing</keyword>
<dbReference type="Proteomes" id="UP000799776">
    <property type="component" value="Unassembled WGS sequence"/>
</dbReference>
<dbReference type="GO" id="GO:0003723">
    <property type="term" value="F:RNA binding"/>
    <property type="evidence" value="ECO:0007669"/>
    <property type="project" value="InterPro"/>
</dbReference>
<dbReference type="PANTHER" id="PTHR44215:SF1">
    <property type="entry name" value="WD REPEAT-CONTAINING PROTEIN 75"/>
    <property type="match status" value="1"/>
</dbReference>
<dbReference type="GO" id="GO:0045943">
    <property type="term" value="P:positive regulation of transcription by RNA polymerase I"/>
    <property type="evidence" value="ECO:0007669"/>
    <property type="project" value="InterPro"/>
</dbReference>
<proteinExistence type="predicted"/>
<dbReference type="SMART" id="SM00320">
    <property type="entry name" value="WD40"/>
    <property type="match status" value="3"/>
</dbReference>
<dbReference type="InterPro" id="IPR015943">
    <property type="entry name" value="WD40/YVTN_repeat-like_dom_sf"/>
</dbReference>
<evidence type="ECO:0000256" key="2">
    <source>
        <dbReference type="ARBA" id="ARBA00022517"/>
    </source>
</evidence>
<evidence type="ECO:0000256" key="5">
    <source>
        <dbReference type="ARBA" id="ARBA00022737"/>
    </source>
</evidence>
<dbReference type="Pfam" id="PF23869">
    <property type="entry name" value="Beta-prop_WDR75_1st"/>
    <property type="match status" value="1"/>
</dbReference>
<comment type="subcellular location">
    <subcellularLocation>
        <location evidence="1">Nucleus</location>
        <location evidence="1">Nucleolus</location>
    </subcellularLocation>
</comment>
<keyword evidence="11" id="KW-1185">Reference proteome</keyword>
<dbReference type="PROSITE" id="PS50294">
    <property type="entry name" value="WD_REPEATS_REGION"/>
    <property type="match status" value="1"/>
</dbReference>
<dbReference type="OrthoDB" id="4096at2759"/>
<evidence type="ECO:0000256" key="1">
    <source>
        <dbReference type="ARBA" id="ARBA00004604"/>
    </source>
</evidence>
<evidence type="ECO:0000313" key="10">
    <source>
        <dbReference type="EMBL" id="KAF2084772.1"/>
    </source>
</evidence>
<keyword evidence="2" id="KW-0690">Ribosome biogenesis</keyword>
<dbReference type="InterPro" id="IPR036322">
    <property type="entry name" value="WD40_repeat_dom_sf"/>
</dbReference>
<dbReference type="InterPro" id="IPR053826">
    <property type="entry name" value="WDR75"/>
</dbReference>
<evidence type="ECO:0000256" key="6">
    <source>
        <dbReference type="ARBA" id="ARBA00023163"/>
    </source>
</evidence>
<dbReference type="InterPro" id="IPR001680">
    <property type="entry name" value="WD40_rpt"/>
</dbReference>
<evidence type="ECO:0000256" key="9">
    <source>
        <dbReference type="SAM" id="MobiDB-lite"/>
    </source>
</evidence>
<dbReference type="SUPFAM" id="SSF69322">
    <property type="entry name" value="Tricorn protease domain 2"/>
    <property type="match status" value="1"/>
</dbReference>
<name>A0A9P4HPX1_9PEZI</name>
<reference evidence="10" key="1">
    <citation type="journal article" date="2020" name="Stud. Mycol.">
        <title>101 Dothideomycetes genomes: a test case for predicting lifestyles and emergence of pathogens.</title>
        <authorList>
            <person name="Haridas S."/>
            <person name="Albert R."/>
            <person name="Binder M."/>
            <person name="Bloem J."/>
            <person name="Labutti K."/>
            <person name="Salamov A."/>
            <person name="Andreopoulos B."/>
            <person name="Baker S."/>
            <person name="Barry K."/>
            <person name="Bills G."/>
            <person name="Bluhm B."/>
            <person name="Cannon C."/>
            <person name="Castanera R."/>
            <person name="Culley D."/>
            <person name="Daum C."/>
            <person name="Ezra D."/>
            <person name="Gonzalez J."/>
            <person name="Henrissat B."/>
            <person name="Kuo A."/>
            <person name="Liang C."/>
            <person name="Lipzen A."/>
            <person name="Lutzoni F."/>
            <person name="Magnuson J."/>
            <person name="Mondo S."/>
            <person name="Nolan M."/>
            <person name="Ohm R."/>
            <person name="Pangilinan J."/>
            <person name="Park H.-J."/>
            <person name="Ramirez L."/>
            <person name="Alfaro M."/>
            <person name="Sun H."/>
            <person name="Tritt A."/>
            <person name="Yoshinaga Y."/>
            <person name="Zwiers L.-H."/>
            <person name="Turgeon B."/>
            <person name="Goodwin S."/>
            <person name="Spatafora J."/>
            <person name="Crous P."/>
            <person name="Grigoriev I."/>
        </authorList>
    </citation>
    <scope>NUCLEOTIDE SEQUENCE</scope>
    <source>
        <strain evidence="10">CBS 121410</strain>
    </source>
</reference>
<keyword evidence="5" id="KW-0677">Repeat</keyword>
<comment type="caution">
    <text evidence="10">The sequence shown here is derived from an EMBL/GenBank/DDBJ whole genome shotgun (WGS) entry which is preliminary data.</text>
</comment>
<evidence type="ECO:0000256" key="3">
    <source>
        <dbReference type="ARBA" id="ARBA00022552"/>
    </source>
</evidence>
<accession>A0A9P4HPX1</accession>
<protein>
    <submittedName>
        <fullName evidence="10">WD40 repeat-like protein</fullName>
    </submittedName>
</protein>
<dbReference type="SUPFAM" id="SSF50978">
    <property type="entry name" value="WD40 repeat-like"/>
    <property type="match status" value="1"/>
</dbReference>
<feature type="non-terminal residue" evidence="10">
    <location>
        <position position="1"/>
    </location>
</feature>
<evidence type="ECO:0000256" key="7">
    <source>
        <dbReference type="ARBA" id="ARBA00023242"/>
    </source>
</evidence>
<evidence type="ECO:0000313" key="11">
    <source>
        <dbReference type="Proteomes" id="UP000799776"/>
    </source>
</evidence>
<feature type="region of interest" description="Disordered" evidence="9">
    <location>
        <begin position="216"/>
        <end position="236"/>
    </location>
</feature>
<dbReference type="AlphaFoldDB" id="A0A9P4HPX1"/>
<gene>
    <name evidence="10" type="ORF">K490DRAFT_7145</name>
</gene>
<dbReference type="Gene3D" id="2.130.10.10">
    <property type="entry name" value="YVTN repeat-like/Quinoprotein amine dehydrogenase"/>
    <property type="match status" value="2"/>
</dbReference>
<keyword evidence="6" id="KW-0804">Transcription</keyword>
<dbReference type="GO" id="GO:2000234">
    <property type="term" value="P:positive regulation of rRNA processing"/>
    <property type="evidence" value="ECO:0007669"/>
    <property type="project" value="TreeGrafter"/>
</dbReference>
<evidence type="ECO:0000256" key="4">
    <source>
        <dbReference type="ARBA" id="ARBA00022574"/>
    </source>
</evidence>
<dbReference type="EMBL" id="ML978737">
    <property type="protein sequence ID" value="KAF2084772.1"/>
    <property type="molecule type" value="Genomic_DNA"/>
</dbReference>
<evidence type="ECO:0000256" key="8">
    <source>
        <dbReference type="PROSITE-ProRule" id="PRU00221"/>
    </source>
</evidence>
<dbReference type="GO" id="GO:0032040">
    <property type="term" value="C:small-subunit processome"/>
    <property type="evidence" value="ECO:0007669"/>
    <property type="project" value="InterPro"/>
</dbReference>